<proteinExistence type="predicted"/>
<keyword evidence="1" id="KW-0812">Transmembrane</keyword>
<name>A0ABR4M548_9EURO</name>
<dbReference type="GeneID" id="98143155"/>
<accession>A0ABR4M548</accession>
<organism evidence="2 3">
    <name type="scientific">Aspergillus lucknowensis</name>
    <dbReference type="NCBI Taxonomy" id="176173"/>
    <lineage>
        <taxon>Eukaryota</taxon>
        <taxon>Fungi</taxon>
        <taxon>Dikarya</taxon>
        <taxon>Ascomycota</taxon>
        <taxon>Pezizomycotina</taxon>
        <taxon>Eurotiomycetes</taxon>
        <taxon>Eurotiomycetidae</taxon>
        <taxon>Eurotiales</taxon>
        <taxon>Aspergillaceae</taxon>
        <taxon>Aspergillus</taxon>
        <taxon>Aspergillus subgen. Nidulantes</taxon>
    </lineage>
</organism>
<dbReference type="RefSeq" id="XP_070890672.1">
    <property type="nucleotide sequence ID" value="XM_071028083.1"/>
</dbReference>
<evidence type="ECO:0000313" key="2">
    <source>
        <dbReference type="EMBL" id="KAL2871693.1"/>
    </source>
</evidence>
<keyword evidence="3" id="KW-1185">Reference proteome</keyword>
<comment type="caution">
    <text evidence="2">The sequence shown here is derived from an EMBL/GenBank/DDBJ whole genome shotgun (WGS) entry which is preliminary data.</text>
</comment>
<feature type="transmembrane region" description="Helical" evidence="1">
    <location>
        <begin position="162"/>
        <end position="180"/>
    </location>
</feature>
<evidence type="ECO:0000313" key="3">
    <source>
        <dbReference type="Proteomes" id="UP001610432"/>
    </source>
</evidence>
<keyword evidence="1" id="KW-0472">Membrane</keyword>
<dbReference type="EMBL" id="JBFXLQ010000003">
    <property type="protein sequence ID" value="KAL2871693.1"/>
    <property type="molecule type" value="Genomic_DNA"/>
</dbReference>
<reference evidence="2 3" key="1">
    <citation type="submission" date="2024-07" db="EMBL/GenBank/DDBJ databases">
        <title>Section-level genome sequencing and comparative genomics of Aspergillus sections Usti and Cavernicolus.</title>
        <authorList>
            <consortium name="Lawrence Berkeley National Laboratory"/>
            <person name="Nybo J.L."/>
            <person name="Vesth T.C."/>
            <person name="Theobald S."/>
            <person name="Frisvad J.C."/>
            <person name="Larsen T.O."/>
            <person name="Kjaerboelling I."/>
            <person name="Rothschild-Mancinelli K."/>
            <person name="Lyhne E.K."/>
            <person name="Kogle M.E."/>
            <person name="Barry K."/>
            <person name="Clum A."/>
            <person name="Na H."/>
            <person name="Ledsgaard L."/>
            <person name="Lin J."/>
            <person name="Lipzen A."/>
            <person name="Kuo A."/>
            <person name="Riley R."/>
            <person name="Mondo S."/>
            <person name="Labutti K."/>
            <person name="Haridas S."/>
            <person name="Pangalinan J."/>
            <person name="Salamov A.A."/>
            <person name="Simmons B.A."/>
            <person name="Magnuson J.K."/>
            <person name="Chen J."/>
            <person name="Drula E."/>
            <person name="Henrissat B."/>
            <person name="Wiebenga A."/>
            <person name="Lubbers R.J."/>
            <person name="Gomes A.C."/>
            <person name="Macurrencykelacurrency M.R."/>
            <person name="Stajich J."/>
            <person name="Grigoriev I.V."/>
            <person name="Mortensen U.H."/>
            <person name="De Vries R.P."/>
            <person name="Baker S.E."/>
            <person name="Andersen M.R."/>
        </authorList>
    </citation>
    <scope>NUCLEOTIDE SEQUENCE [LARGE SCALE GENOMIC DNA]</scope>
    <source>
        <strain evidence="2 3">CBS 449.75</strain>
    </source>
</reference>
<protein>
    <submittedName>
        <fullName evidence="2">Uncharacterized protein</fullName>
    </submittedName>
</protein>
<dbReference type="Proteomes" id="UP001610432">
    <property type="component" value="Unassembled WGS sequence"/>
</dbReference>
<evidence type="ECO:0000256" key="1">
    <source>
        <dbReference type="SAM" id="Phobius"/>
    </source>
</evidence>
<gene>
    <name evidence="2" type="ORF">BJX67DRAFT_342817</name>
</gene>
<feature type="transmembrane region" description="Helical" evidence="1">
    <location>
        <begin position="35"/>
        <end position="57"/>
    </location>
</feature>
<feature type="transmembrane region" description="Helical" evidence="1">
    <location>
        <begin position="586"/>
        <end position="606"/>
    </location>
</feature>
<keyword evidence="1" id="KW-1133">Transmembrane helix</keyword>
<sequence length="687" mass="75751">MADRNPKPSRNVPQWVSVVPIKGSANITAFFTRSYILVLTLVYVGLALTSWTILCILNKRPLGRPKYETSLEYDRYALGTDVERWYRVANVISSAVGVVTLPLTTSVCALVAVQFTQPRVCLGKERKSRLTLRQVLTLANQGWASPQVLLSLPWKLRQNASLFLWLAIALHILGGIINPLQQLMVGQTPVMVVARPVIIATPLIDIPQLTSSDNLGLKDTGQAAAILKAGLSSARIGDSYNYLWHGASEIADSSAFYDYRQSDDASGEFLTFSRDSDIFMTELPSNFDSGLFQQFAPRINSSLSWEPISKEDFPIDCRGNNSFFRRYTAQSTESDEDFYYTASVCMPGNLSASPFAYTRDRQDFSETLYVDLSYRASETRNITFQWTLSTTAGYFELPSSINDRSPGPLLPKDPLLGQERCLINELCYGQDRSDYTGSDAPPPNHGYDDDGNFYLELVPAKGPLALLTIAMFGNDSFIGTRTLNPVTSPSADQQAPGQLCSEYPPLALLHRQYDLCDGAGKDQVQLIGDWLSIFNDTDTATPLLNQAAFLANQAILTQEGQHLRTFYVANIPADDIMKPDISTASMLSLSILLFVYLASLLILSLWGTIQPRWTEVLDAHAMLKIGASLGLRSRHVGDALTETDTLDQLPGWVGDADPNALVGRLAVGGQGPIQLGREYRQQGDFSL</sequence>